<evidence type="ECO:0000256" key="2">
    <source>
        <dbReference type="ARBA" id="ARBA00005236"/>
    </source>
</evidence>
<feature type="transmembrane region" description="Helical" evidence="8">
    <location>
        <begin position="21"/>
        <end position="49"/>
    </location>
</feature>
<keyword evidence="7 8" id="KW-0472">Membrane</keyword>
<comment type="similarity">
    <text evidence="2">Belongs to the ABC-4 integral membrane protein family. LolC/E subfamily.</text>
</comment>
<dbReference type="Pfam" id="PF12704">
    <property type="entry name" value="MacB_PCD"/>
    <property type="match status" value="1"/>
</dbReference>
<feature type="transmembrane region" description="Helical" evidence="8">
    <location>
        <begin position="317"/>
        <end position="346"/>
    </location>
</feature>
<keyword evidence="5 8" id="KW-0812">Transmembrane</keyword>
<name>A0A397PEG6_9SPHN</name>
<dbReference type="InterPro" id="IPR011925">
    <property type="entry name" value="LolCE_TM"/>
</dbReference>
<dbReference type="OrthoDB" id="9808461at2"/>
<evidence type="ECO:0000256" key="6">
    <source>
        <dbReference type="ARBA" id="ARBA00022989"/>
    </source>
</evidence>
<keyword evidence="3" id="KW-0813">Transport</keyword>
<comment type="caution">
    <text evidence="11">The sequence shown here is derived from an EMBL/GenBank/DDBJ whole genome shotgun (WGS) entry which is preliminary data.</text>
</comment>
<dbReference type="PANTHER" id="PTHR30489">
    <property type="entry name" value="LIPOPROTEIN-RELEASING SYSTEM TRANSMEMBRANE PROTEIN LOLE"/>
    <property type="match status" value="1"/>
</dbReference>
<feature type="domain" description="ABC3 transporter permease C-terminal" evidence="9">
    <location>
        <begin position="276"/>
        <end position="409"/>
    </location>
</feature>
<dbReference type="PANTHER" id="PTHR30489:SF0">
    <property type="entry name" value="LIPOPROTEIN-RELEASING SYSTEM TRANSMEMBRANE PROTEIN LOLE"/>
    <property type="match status" value="1"/>
</dbReference>
<evidence type="ECO:0000256" key="8">
    <source>
        <dbReference type="SAM" id="Phobius"/>
    </source>
</evidence>
<dbReference type="Proteomes" id="UP000266568">
    <property type="component" value="Unassembled WGS sequence"/>
</dbReference>
<feature type="transmembrane region" description="Helical" evidence="8">
    <location>
        <begin position="382"/>
        <end position="402"/>
    </location>
</feature>
<protein>
    <submittedName>
        <fullName evidence="11">Lipoprotein-releasing system permease protein</fullName>
    </submittedName>
</protein>
<evidence type="ECO:0000259" key="9">
    <source>
        <dbReference type="Pfam" id="PF02687"/>
    </source>
</evidence>
<evidence type="ECO:0000256" key="1">
    <source>
        <dbReference type="ARBA" id="ARBA00004651"/>
    </source>
</evidence>
<evidence type="ECO:0000256" key="4">
    <source>
        <dbReference type="ARBA" id="ARBA00022475"/>
    </source>
</evidence>
<proteinExistence type="inferred from homology"/>
<dbReference type="AlphaFoldDB" id="A0A397PEG6"/>
<keyword evidence="6 8" id="KW-1133">Transmembrane helix</keyword>
<keyword evidence="11" id="KW-0449">Lipoprotein</keyword>
<evidence type="ECO:0000313" key="11">
    <source>
        <dbReference type="EMBL" id="RIA46813.1"/>
    </source>
</evidence>
<comment type="subcellular location">
    <subcellularLocation>
        <location evidence="1">Cell membrane</location>
        <topology evidence="1">Multi-pass membrane protein</topology>
    </subcellularLocation>
</comment>
<evidence type="ECO:0000256" key="3">
    <source>
        <dbReference type="ARBA" id="ARBA00022448"/>
    </source>
</evidence>
<evidence type="ECO:0000256" key="7">
    <source>
        <dbReference type="ARBA" id="ARBA00023136"/>
    </source>
</evidence>
<dbReference type="RefSeq" id="WP_119034868.1">
    <property type="nucleotide sequence ID" value="NZ_QXDC01000002.1"/>
</dbReference>
<dbReference type="GO" id="GO:0044874">
    <property type="term" value="P:lipoprotein localization to outer membrane"/>
    <property type="evidence" value="ECO:0007669"/>
    <property type="project" value="TreeGrafter"/>
</dbReference>
<dbReference type="GO" id="GO:0042953">
    <property type="term" value="P:lipoprotein transport"/>
    <property type="evidence" value="ECO:0007669"/>
    <property type="project" value="InterPro"/>
</dbReference>
<evidence type="ECO:0000256" key="5">
    <source>
        <dbReference type="ARBA" id="ARBA00022692"/>
    </source>
</evidence>
<dbReference type="InterPro" id="IPR025857">
    <property type="entry name" value="MacB_PCD"/>
</dbReference>
<dbReference type="InterPro" id="IPR003838">
    <property type="entry name" value="ABC3_permease_C"/>
</dbReference>
<sequence length="416" mass="44935">MILSRYERMIARRYLLPGKGEGFIFLVASISLVAVMLGVAALIVVMSVMNGFRVELFDKIVGLNGHAVVQGYNGQLRDWRKIAAEARALPGVTSAVPLIEQPLMATYQGRVEGVLVRGMHADDIRTNATIGQKVIAGSLDRLTPGSRTIAIGARLAETLGVKLGSEISLVSPQGQATPFGTVPRIVKYTVGAVFEIGIYDYDKTYVVMPMEDAQTLLLMGDSVGMIEVNTVDANRIGQILLPLAGKIGGEAVIADWRSLNAQLFEALTVERVAMFTVLSIIILVAVFNILSSLIMLVRAKTRDIAILRTMGATRGGLIRVFVTVGTTIGALGTAAGLVLGFVFLYFRQDVVDLIQFVTGQNLWDPSIRYLTELPAKTNPVEVVGIALMALLFSFLATLYPAFKAASTDPVQVLRYD</sequence>
<evidence type="ECO:0000313" key="12">
    <source>
        <dbReference type="Proteomes" id="UP000266568"/>
    </source>
</evidence>
<gene>
    <name evidence="11" type="ORF">DFR49_1373</name>
</gene>
<accession>A0A397PEG6</accession>
<feature type="transmembrane region" description="Helical" evidence="8">
    <location>
        <begin position="272"/>
        <end position="297"/>
    </location>
</feature>
<dbReference type="GO" id="GO:0098797">
    <property type="term" value="C:plasma membrane protein complex"/>
    <property type="evidence" value="ECO:0007669"/>
    <property type="project" value="TreeGrafter"/>
</dbReference>
<organism evidence="11 12">
    <name type="scientific">Hephaestia caeni</name>
    <dbReference type="NCBI Taxonomy" id="645617"/>
    <lineage>
        <taxon>Bacteria</taxon>
        <taxon>Pseudomonadati</taxon>
        <taxon>Pseudomonadota</taxon>
        <taxon>Alphaproteobacteria</taxon>
        <taxon>Sphingomonadales</taxon>
        <taxon>Sphingomonadaceae</taxon>
        <taxon>Hephaestia</taxon>
    </lineage>
</organism>
<evidence type="ECO:0000259" key="10">
    <source>
        <dbReference type="Pfam" id="PF12704"/>
    </source>
</evidence>
<dbReference type="NCBIfam" id="TIGR02212">
    <property type="entry name" value="lolCE"/>
    <property type="match status" value="1"/>
</dbReference>
<dbReference type="EMBL" id="QXDC01000002">
    <property type="protein sequence ID" value="RIA46813.1"/>
    <property type="molecule type" value="Genomic_DNA"/>
</dbReference>
<dbReference type="InterPro" id="IPR051447">
    <property type="entry name" value="Lipoprotein-release_system"/>
</dbReference>
<keyword evidence="4" id="KW-1003">Cell membrane</keyword>
<keyword evidence="12" id="KW-1185">Reference proteome</keyword>
<reference evidence="11 12" key="1">
    <citation type="submission" date="2018-08" db="EMBL/GenBank/DDBJ databases">
        <title>Genomic Encyclopedia of Type Strains, Phase IV (KMG-IV): sequencing the most valuable type-strain genomes for metagenomic binning, comparative biology and taxonomic classification.</title>
        <authorList>
            <person name="Goeker M."/>
        </authorList>
    </citation>
    <scope>NUCLEOTIDE SEQUENCE [LARGE SCALE GENOMIC DNA]</scope>
    <source>
        <strain evidence="11 12">DSM 25527</strain>
    </source>
</reference>
<feature type="domain" description="MacB-like periplasmic core" evidence="10">
    <location>
        <begin position="30"/>
        <end position="236"/>
    </location>
</feature>
<dbReference type="Pfam" id="PF02687">
    <property type="entry name" value="FtsX"/>
    <property type="match status" value="1"/>
</dbReference>